<proteinExistence type="predicted"/>
<evidence type="ECO:0000256" key="1">
    <source>
        <dbReference type="SAM" id="Phobius"/>
    </source>
</evidence>
<dbReference type="Gene3D" id="2.130.10.10">
    <property type="entry name" value="YVTN repeat-like/Quinoprotein amine dehydrogenase"/>
    <property type="match status" value="2"/>
</dbReference>
<comment type="caution">
    <text evidence="2">The sequence shown here is derived from an EMBL/GenBank/DDBJ whole genome shotgun (WGS) entry which is preliminary data.</text>
</comment>
<dbReference type="PANTHER" id="PTHR47197:SF3">
    <property type="entry name" value="DIHYDRO-HEME D1 DEHYDROGENASE"/>
    <property type="match status" value="1"/>
</dbReference>
<dbReference type="RefSeq" id="WP_269883591.1">
    <property type="nucleotide sequence ID" value="NZ_JAQAGZ010000015.1"/>
</dbReference>
<name>A0ABT4QDU9_9BACL</name>
<dbReference type="InterPro" id="IPR051200">
    <property type="entry name" value="Host-pathogen_enzymatic-act"/>
</dbReference>
<dbReference type="EMBL" id="JAQAGZ010000015">
    <property type="protein sequence ID" value="MCZ8515063.1"/>
    <property type="molecule type" value="Genomic_DNA"/>
</dbReference>
<dbReference type="SUPFAM" id="SSF51004">
    <property type="entry name" value="C-terminal (heme d1) domain of cytochrome cd1-nitrite reductase"/>
    <property type="match status" value="1"/>
</dbReference>
<sequence>MFFVIELSSVAWIIWIIRAVIKGRGRWNKVRIAILLFVIFNALVDIFAFKYVRYGTSFLINAENSIAGMRVIADIPISGGGFRYDYQSLDPQSNRLYIAHLWSSSVTVFDTEGQKVVADIPDIASVHGVLAVPSLGKVFATASGSKEVIAIDNKTLHIVGRTPGGQYPDGIAYDPVDGKLFVSDEFGGKDIVIDARTNERIAEIPLGGEVGNTQYDPIEHRILAVIQTQNQLASIDPKTNVVVDKYNLPGCEHPHGLLIDAQSRLAFAACDDNAKLAVIDLKTMQVTSLQTVGEDPDVLAFDESLHRLYVAAESGVLAIFEERNSGGGIILEKITQGFVAPDAHTIAVDQKTHRVYLPLEKITGPVLRIMEPIE</sequence>
<feature type="transmembrane region" description="Helical" evidence="1">
    <location>
        <begin position="6"/>
        <end position="21"/>
    </location>
</feature>
<organism evidence="2 3">
    <name type="scientific">Paenibacillus gyeongsangnamensis</name>
    <dbReference type="NCBI Taxonomy" id="3388067"/>
    <lineage>
        <taxon>Bacteria</taxon>
        <taxon>Bacillati</taxon>
        <taxon>Bacillota</taxon>
        <taxon>Bacilli</taxon>
        <taxon>Bacillales</taxon>
        <taxon>Paenibacillaceae</taxon>
        <taxon>Paenibacillus</taxon>
    </lineage>
</organism>
<protein>
    <submittedName>
        <fullName evidence="2">YncE family protein</fullName>
    </submittedName>
</protein>
<evidence type="ECO:0000313" key="3">
    <source>
        <dbReference type="Proteomes" id="UP001527882"/>
    </source>
</evidence>
<gene>
    <name evidence="2" type="ORF">O9H85_22100</name>
</gene>
<dbReference type="Proteomes" id="UP001527882">
    <property type="component" value="Unassembled WGS sequence"/>
</dbReference>
<accession>A0ABT4QDU9</accession>
<feature type="transmembrane region" description="Helical" evidence="1">
    <location>
        <begin position="33"/>
        <end position="52"/>
    </location>
</feature>
<keyword evidence="3" id="KW-1185">Reference proteome</keyword>
<keyword evidence="1" id="KW-0812">Transmembrane</keyword>
<dbReference type="InterPro" id="IPR015943">
    <property type="entry name" value="WD40/YVTN_repeat-like_dom_sf"/>
</dbReference>
<keyword evidence="1" id="KW-1133">Transmembrane helix</keyword>
<dbReference type="PANTHER" id="PTHR47197">
    <property type="entry name" value="PROTEIN NIRF"/>
    <property type="match status" value="1"/>
</dbReference>
<evidence type="ECO:0000313" key="2">
    <source>
        <dbReference type="EMBL" id="MCZ8515063.1"/>
    </source>
</evidence>
<keyword evidence="1" id="KW-0472">Membrane</keyword>
<reference evidence="2 3" key="1">
    <citation type="submission" date="2022-12" db="EMBL/GenBank/DDBJ databases">
        <title>Draft genome sequence of Paenibacillus sp. dW9.</title>
        <authorList>
            <person name="Choi E.-W."/>
            <person name="Kim D.-U."/>
        </authorList>
    </citation>
    <scope>NUCLEOTIDE SEQUENCE [LARGE SCALE GENOMIC DNA]</scope>
    <source>
        <strain evidence="3">dW9</strain>
    </source>
</reference>
<dbReference type="InterPro" id="IPR011048">
    <property type="entry name" value="Haem_d1_sf"/>
</dbReference>